<dbReference type="Proteomes" id="UP000095743">
    <property type="component" value="Chromosome"/>
</dbReference>
<proteinExistence type="predicted"/>
<gene>
    <name evidence="2" type="ORF">Gferi_10410</name>
</gene>
<keyword evidence="1" id="KW-0812">Transmembrane</keyword>
<accession>A0A1D8GGB3</accession>
<dbReference type="KEGG" id="gfe:Gferi_10410"/>
<keyword evidence="3" id="KW-1185">Reference proteome</keyword>
<keyword evidence="1" id="KW-0472">Membrane</keyword>
<organism evidence="2 3">
    <name type="scientific">Geosporobacter ferrireducens</name>
    <dbReference type="NCBI Taxonomy" id="1424294"/>
    <lineage>
        <taxon>Bacteria</taxon>
        <taxon>Bacillati</taxon>
        <taxon>Bacillota</taxon>
        <taxon>Clostridia</taxon>
        <taxon>Peptostreptococcales</taxon>
        <taxon>Thermotaleaceae</taxon>
        <taxon>Geosporobacter</taxon>
    </lineage>
</organism>
<evidence type="ECO:0000313" key="2">
    <source>
        <dbReference type="EMBL" id="AOT69960.1"/>
    </source>
</evidence>
<dbReference type="RefSeq" id="WP_069976186.1">
    <property type="nucleotide sequence ID" value="NZ_CP017269.1"/>
</dbReference>
<reference evidence="2 3" key="1">
    <citation type="submission" date="2016-09" db="EMBL/GenBank/DDBJ databases">
        <title>Genomic analysis reveals versatility of anaerobic energy metabolism of Geosporobacter ferrireducens IRF9 of phylum Firmicutes.</title>
        <authorList>
            <person name="Kim S.-J."/>
        </authorList>
    </citation>
    <scope>NUCLEOTIDE SEQUENCE [LARGE SCALE GENOMIC DNA]</scope>
    <source>
        <strain evidence="2 3">IRF9</strain>
    </source>
</reference>
<evidence type="ECO:0000313" key="3">
    <source>
        <dbReference type="Proteomes" id="UP000095743"/>
    </source>
</evidence>
<feature type="transmembrane region" description="Helical" evidence="1">
    <location>
        <begin position="12"/>
        <end position="32"/>
    </location>
</feature>
<dbReference type="STRING" id="1424294.Gferi_10410"/>
<evidence type="ECO:0000256" key="1">
    <source>
        <dbReference type="SAM" id="Phobius"/>
    </source>
</evidence>
<keyword evidence="1" id="KW-1133">Transmembrane helix</keyword>
<protein>
    <submittedName>
        <fullName evidence="2">Uncharacterized protein</fullName>
    </submittedName>
</protein>
<dbReference type="EMBL" id="CP017269">
    <property type="protein sequence ID" value="AOT69960.1"/>
    <property type="molecule type" value="Genomic_DNA"/>
</dbReference>
<sequence>MRFIKKIRQKKYLFLIVIPIYLILSISTNLFLDRLRIPVIRNELKDLYYKIYNQIESKMSMGEGITKEEDWKYDNQIRSLNIDNMNKDEVRLLRNFIMLLDASLEYQIAKELGDLQGMKKQKEIYDEVKTKIKKVLDTSREK</sequence>
<name>A0A1D8GGB3_9FIRM</name>
<dbReference type="AlphaFoldDB" id="A0A1D8GGB3"/>